<dbReference type="InterPro" id="IPR003607">
    <property type="entry name" value="HD/PDEase_dom"/>
</dbReference>
<comment type="cofactor">
    <cofactor evidence="2">
        <name>Mn(2+)</name>
        <dbReference type="ChEBI" id="CHEBI:29035"/>
    </cofactor>
</comment>
<comment type="catalytic activity">
    <reaction evidence="1">
        <text>a 2'-deoxyribonucleoside 5'-phosphate + H2O = a 2'-deoxyribonucleoside + phosphate</text>
        <dbReference type="Rhea" id="RHEA:36167"/>
        <dbReference type="ChEBI" id="CHEBI:15377"/>
        <dbReference type="ChEBI" id="CHEBI:18274"/>
        <dbReference type="ChEBI" id="CHEBI:43474"/>
        <dbReference type="ChEBI" id="CHEBI:65317"/>
        <dbReference type="EC" id="3.1.3.89"/>
    </reaction>
</comment>
<evidence type="ECO:0000256" key="12">
    <source>
        <dbReference type="ARBA" id="ARBA00022842"/>
    </source>
</evidence>
<dbReference type="InterPro" id="IPR006674">
    <property type="entry name" value="HD_domain"/>
</dbReference>
<comment type="cofactor">
    <cofactor evidence="4">
        <name>Mg(2+)</name>
        <dbReference type="ChEBI" id="CHEBI:18420"/>
    </cofactor>
</comment>
<comment type="function">
    <text evidence="5">Catalyzes the dephosphorylation of the nucleoside 5'-monophosphates deoxyadenosine monophosphate (dAMP), deoxycytidine monophosphate (dCMP), deoxyguanosine monophosphate (dGMP) and deoxythymidine monophosphate (dTMP).</text>
</comment>
<dbReference type="OrthoDB" id="10254258at2759"/>
<dbReference type="Pfam" id="PF13023">
    <property type="entry name" value="HD_3"/>
    <property type="match status" value="1"/>
</dbReference>
<dbReference type="GO" id="GO:0002953">
    <property type="term" value="F:5'-deoxynucleotidase activity"/>
    <property type="evidence" value="ECO:0007669"/>
    <property type="project" value="UniProtKB-EC"/>
</dbReference>
<evidence type="ECO:0000256" key="5">
    <source>
        <dbReference type="ARBA" id="ARBA00004074"/>
    </source>
</evidence>
<evidence type="ECO:0000256" key="3">
    <source>
        <dbReference type="ARBA" id="ARBA00001941"/>
    </source>
</evidence>
<evidence type="ECO:0000313" key="16">
    <source>
        <dbReference type="Proteomes" id="UP000288716"/>
    </source>
</evidence>
<dbReference type="FunFam" id="1.10.3210.10:FF:000011">
    <property type="entry name" value="HD domain-containing protein 2"/>
    <property type="match status" value="1"/>
</dbReference>
<proteinExistence type="inferred from homology"/>
<dbReference type="Gene3D" id="1.10.3210.10">
    <property type="entry name" value="Hypothetical protein af1432"/>
    <property type="match status" value="1"/>
</dbReference>
<dbReference type="EMBL" id="NCKV01000225">
    <property type="protein sequence ID" value="RWS31247.1"/>
    <property type="molecule type" value="Genomic_DNA"/>
</dbReference>
<gene>
    <name evidence="15" type="ORF">B4U80_03387</name>
</gene>
<dbReference type="GO" id="GO:0046872">
    <property type="term" value="F:metal ion binding"/>
    <property type="evidence" value="ECO:0007669"/>
    <property type="project" value="UniProtKB-KW"/>
</dbReference>
<keyword evidence="12" id="KW-0460">Magnesium</keyword>
<comment type="similarity">
    <text evidence="6">Belongs to the HDDC2 family.</text>
</comment>
<dbReference type="SUPFAM" id="SSF109604">
    <property type="entry name" value="HD-domain/PDEase-like"/>
    <property type="match status" value="1"/>
</dbReference>
<dbReference type="STRING" id="299467.A0A443SUP3"/>
<evidence type="ECO:0000259" key="14">
    <source>
        <dbReference type="SMART" id="SM00471"/>
    </source>
</evidence>
<evidence type="ECO:0000256" key="2">
    <source>
        <dbReference type="ARBA" id="ARBA00001936"/>
    </source>
</evidence>
<dbReference type="PANTHER" id="PTHR11845">
    <property type="entry name" value="5'-DEOXYNUCLEOTIDASE HDDC2"/>
    <property type="match status" value="1"/>
</dbReference>
<dbReference type="AlphaFoldDB" id="A0A443SUP3"/>
<evidence type="ECO:0000256" key="6">
    <source>
        <dbReference type="ARBA" id="ARBA00009999"/>
    </source>
</evidence>
<evidence type="ECO:0000256" key="11">
    <source>
        <dbReference type="ARBA" id="ARBA00022801"/>
    </source>
</evidence>
<dbReference type="VEuPathDB" id="VectorBase:LDEU000793"/>
<keyword evidence="16" id="KW-1185">Reference proteome</keyword>
<evidence type="ECO:0000256" key="9">
    <source>
        <dbReference type="ARBA" id="ARBA00015933"/>
    </source>
</evidence>
<evidence type="ECO:0000256" key="4">
    <source>
        <dbReference type="ARBA" id="ARBA00001946"/>
    </source>
</evidence>
<organism evidence="15 16">
    <name type="scientific">Leptotrombidium deliense</name>
    <dbReference type="NCBI Taxonomy" id="299467"/>
    <lineage>
        <taxon>Eukaryota</taxon>
        <taxon>Metazoa</taxon>
        <taxon>Ecdysozoa</taxon>
        <taxon>Arthropoda</taxon>
        <taxon>Chelicerata</taxon>
        <taxon>Arachnida</taxon>
        <taxon>Acari</taxon>
        <taxon>Acariformes</taxon>
        <taxon>Trombidiformes</taxon>
        <taxon>Prostigmata</taxon>
        <taxon>Anystina</taxon>
        <taxon>Parasitengona</taxon>
        <taxon>Trombiculoidea</taxon>
        <taxon>Trombiculidae</taxon>
        <taxon>Leptotrombidium</taxon>
    </lineage>
</organism>
<dbReference type="GO" id="GO:0009159">
    <property type="term" value="P:deoxyribonucleoside monophosphate catabolic process"/>
    <property type="evidence" value="ECO:0007669"/>
    <property type="project" value="UniProtKB-ARBA"/>
</dbReference>
<dbReference type="EC" id="3.1.3.89" evidence="8"/>
<keyword evidence="10" id="KW-0479">Metal-binding</keyword>
<dbReference type="PANTHER" id="PTHR11845:SF13">
    <property type="entry name" value="5'-DEOXYNUCLEOTIDASE HDDC2"/>
    <property type="match status" value="1"/>
</dbReference>
<evidence type="ECO:0000256" key="8">
    <source>
        <dbReference type="ARBA" id="ARBA00012964"/>
    </source>
</evidence>
<comment type="subunit">
    <text evidence="7">Homodimer.</text>
</comment>
<evidence type="ECO:0000313" key="15">
    <source>
        <dbReference type="EMBL" id="RWS31247.1"/>
    </source>
</evidence>
<accession>A0A443SUP3</accession>
<evidence type="ECO:0000256" key="7">
    <source>
        <dbReference type="ARBA" id="ARBA00011738"/>
    </source>
</evidence>
<evidence type="ECO:0000256" key="13">
    <source>
        <dbReference type="ARBA" id="ARBA00032735"/>
    </source>
</evidence>
<comment type="cofactor">
    <cofactor evidence="3">
        <name>Co(2+)</name>
        <dbReference type="ChEBI" id="CHEBI:48828"/>
    </cofactor>
</comment>
<dbReference type="Proteomes" id="UP000288716">
    <property type="component" value="Unassembled WGS sequence"/>
</dbReference>
<dbReference type="InterPro" id="IPR039356">
    <property type="entry name" value="YfbR/HDDC2"/>
</dbReference>
<comment type="caution">
    <text evidence="15">The sequence shown here is derived from an EMBL/GenBank/DDBJ whole genome shotgun (WGS) entry which is preliminary data.</text>
</comment>
<feature type="domain" description="HD/PDEase" evidence="14">
    <location>
        <begin position="34"/>
        <end position="151"/>
    </location>
</feature>
<dbReference type="SMART" id="SM00471">
    <property type="entry name" value="HDc"/>
    <property type="match status" value="1"/>
</dbReference>
<name>A0A443SUP3_9ACAR</name>
<protein>
    <recommendedName>
        <fullName evidence="9">5'-deoxynucleotidase HDDC2</fullName>
        <ecNumber evidence="8">3.1.3.89</ecNumber>
    </recommendedName>
    <alternativeName>
        <fullName evidence="13">HD domain-containing protein 2</fullName>
    </alternativeName>
</protein>
<evidence type="ECO:0000256" key="10">
    <source>
        <dbReference type="ARBA" id="ARBA00022723"/>
    </source>
</evidence>
<reference evidence="15 16" key="1">
    <citation type="journal article" date="2018" name="Gigascience">
        <title>Genomes of trombidid mites reveal novel predicted allergens and laterally-transferred genes associated with secondary metabolism.</title>
        <authorList>
            <person name="Dong X."/>
            <person name="Chaisiri K."/>
            <person name="Xia D."/>
            <person name="Armstrong S.D."/>
            <person name="Fang Y."/>
            <person name="Donnelly M.J."/>
            <person name="Kadowaki T."/>
            <person name="McGarry J.W."/>
            <person name="Darby A.C."/>
            <person name="Makepeace B.L."/>
        </authorList>
    </citation>
    <scope>NUCLEOTIDE SEQUENCE [LARGE SCALE GENOMIC DNA]</scope>
    <source>
        <strain evidence="15">UoL-UT</strain>
    </source>
</reference>
<evidence type="ECO:0000256" key="1">
    <source>
        <dbReference type="ARBA" id="ARBA00001638"/>
    </source>
</evidence>
<keyword evidence="11" id="KW-0378">Hydrolase</keyword>
<dbReference type="GO" id="GO:0005737">
    <property type="term" value="C:cytoplasm"/>
    <property type="evidence" value="ECO:0007669"/>
    <property type="project" value="TreeGrafter"/>
</dbReference>
<sequence>MAANNTLNLIQFLSEVGKLKETPRRGWVLRGITPVESVAGHMYRMAITALCSLQNVSEVDINKVMKLCLVHDIAECIVGDITPDDGICEEEKHRKERETVQYLGNLLPNESKQQLLSLYEEYEKKETKEARLTKDLDRFDMVLQAFEYEKKEVASKGKLPNLQEFFDYDSVIKKIENEEVKRMVSEVLQQREQLLQQFVNGE</sequence>